<gene>
    <name evidence="2" type="ORF">LS81_011075</name>
    <name evidence="1" type="ORF">NHP164001_21110</name>
</gene>
<sequence length="66" mass="7555">MNESVAAQMLKRGMRLRAWSISKGVQKDLTLLKYLSTGRIQGKRGRAKELRDMLEIEGFYIPKKSA</sequence>
<dbReference type="Proteomes" id="UP001562457">
    <property type="component" value="Unassembled WGS sequence"/>
</dbReference>
<proteinExistence type="predicted"/>
<reference evidence="1 4" key="2">
    <citation type="submission" date="2024-06" db="EMBL/GenBank/DDBJ databases">
        <title>Draft genome sequence of Helicobacter trogontum NHP16-4001.</title>
        <authorList>
            <person name="Rimbara E."/>
            <person name="Suzuki M."/>
        </authorList>
    </citation>
    <scope>NUCLEOTIDE SEQUENCE [LARGE SCALE GENOMIC DNA]</scope>
    <source>
        <strain evidence="1 4">NHP16-4001</strain>
    </source>
</reference>
<dbReference type="Proteomes" id="UP000029878">
    <property type="component" value="Unassembled WGS sequence"/>
</dbReference>
<accession>A0A4V6HXZ8</accession>
<evidence type="ECO:0000313" key="3">
    <source>
        <dbReference type="Proteomes" id="UP000029878"/>
    </source>
</evidence>
<reference evidence="2 3" key="1">
    <citation type="journal article" date="2014" name="Genome Announc.">
        <title>Draft genome sequences of eight enterohepatic helicobacter species isolated from both laboratory and wild rodents.</title>
        <authorList>
            <person name="Sheh A."/>
            <person name="Shen Z."/>
            <person name="Fox J.G."/>
        </authorList>
    </citation>
    <scope>NUCLEOTIDE SEQUENCE [LARGE SCALE GENOMIC DNA]</scope>
    <source>
        <strain evidence="2 3">ATCC 700114</strain>
    </source>
</reference>
<keyword evidence="4" id="KW-1185">Reference proteome</keyword>
<protein>
    <submittedName>
        <fullName evidence="2">Uncharacterized protein</fullName>
    </submittedName>
</protein>
<name>A0A4V6HXZ8_9HELI</name>
<comment type="caution">
    <text evidence="2">The sequence shown here is derived from an EMBL/GenBank/DDBJ whole genome shotgun (WGS) entry which is preliminary data.</text>
</comment>
<dbReference type="RefSeq" id="WP_034348082.1">
    <property type="nucleotide sequence ID" value="NZ_BAAFHN010000129.1"/>
</dbReference>
<dbReference type="AlphaFoldDB" id="A0A4V6HXZ8"/>
<evidence type="ECO:0000313" key="2">
    <source>
        <dbReference type="EMBL" id="TLD78562.1"/>
    </source>
</evidence>
<organism evidence="2 3">
    <name type="scientific">Helicobacter trogontum</name>
    <dbReference type="NCBI Taxonomy" id="50960"/>
    <lineage>
        <taxon>Bacteria</taxon>
        <taxon>Pseudomonadati</taxon>
        <taxon>Campylobacterota</taxon>
        <taxon>Epsilonproteobacteria</taxon>
        <taxon>Campylobacterales</taxon>
        <taxon>Helicobacteraceae</taxon>
        <taxon>Helicobacter</taxon>
    </lineage>
</organism>
<dbReference type="OrthoDB" id="5327333at2"/>
<evidence type="ECO:0000313" key="1">
    <source>
        <dbReference type="EMBL" id="GAB0174085.1"/>
    </source>
</evidence>
<dbReference type="EMBL" id="BAAFHN010000129">
    <property type="protein sequence ID" value="GAB0174085.1"/>
    <property type="molecule type" value="Genomic_DNA"/>
</dbReference>
<dbReference type="EMBL" id="JRPL02000106">
    <property type="protein sequence ID" value="TLD78562.1"/>
    <property type="molecule type" value="Genomic_DNA"/>
</dbReference>
<evidence type="ECO:0000313" key="4">
    <source>
        <dbReference type="Proteomes" id="UP001562457"/>
    </source>
</evidence>